<evidence type="ECO:0000256" key="3">
    <source>
        <dbReference type="ARBA" id="ARBA00022679"/>
    </source>
</evidence>
<dbReference type="GO" id="GO:0008757">
    <property type="term" value="F:S-adenosylmethionine-dependent methyltransferase activity"/>
    <property type="evidence" value="ECO:0007669"/>
    <property type="project" value="InterPro"/>
</dbReference>
<dbReference type="CDD" id="cd02440">
    <property type="entry name" value="AdoMet_MTases"/>
    <property type="match status" value="1"/>
</dbReference>
<dbReference type="KEGG" id="cput:CONPUDRAFT_55194"/>
<dbReference type="RefSeq" id="XP_007767445.1">
    <property type="nucleotide sequence ID" value="XM_007769255.1"/>
</dbReference>
<keyword evidence="3 5" id="KW-0808">Transferase</keyword>
<keyword evidence="1" id="KW-0597">Phosphoprotein</keyword>
<dbReference type="PANTHER" id="PTHR32183">
    <property type="match status" value="1"/>
</dbReference>
<dbReference type="PANTHER" id="PTHR32183:SF6">
    <property type="entry name" value="CYSTEINE SULFINATE DESULFINASE_CYSTEINE DESULFURASE AND RELATED ENZYMES"/>
    <property type="match status" value="1"/>
</dbReference>
<dbReference type="EMBL" id="JH711577">
    <property type="protein sequence ID" value="EIW82233.1"/>
    <property type="molecule type" value="Genomic_DNA"/>
</dbReference>
<dbReference type="OrthoDB" id="276151at2759"/>
<organism evidence="5 6">
    <name type="scientific">Coniophora puteana (strain RWD-64-598)</name>
    <name type="common">Brown rot fungus</name>
    <dbReference type="NCBI Taxonomy" id="741705"/>
    <lineage>
        <taxon>Eukaryota</taxon>
        <taxon>Fungi</taxon>
        <taxon>Dikarya</taxon>
        <taxon>Basidiomycota</taxon>
        <taxon>Agaricomycotina</taxon>
        <taxon>Agaricomycetes</taxon>
        <taxon>Agaricomycetidae</taxon>
        <taxon>Boletales</taxon>
        <taxon>Coniophorineae</taxon>
        <taxon>Coniophoraceae</taxon>
        <taxon>Coniophora</taxon>
    </lineage>
</organism>
<dbReference type="SUPFAM" id="SSF53335">
    <property type="entry name" value="S-adenosyl-L-methionine-dependent methyltransferases"/>
    <property type="match status" value="1"/>
</dbReference>
<dbReference type="Proteomes" id="UP000053558">
    <property type="component" value="Unassembled WGS sequence"/>
</dbReference>
<dbReference type="GO" id="GO:0032259">
    <property type="term" value="P:methylation"/>
    <property type="evidence" value="ECO:0007669"/>
    <property type="project" value="UniProtKB-KW"/>
</dbReference>
<dbReference type="Gene3D" id="3.40.50.150">
    <property type="entry name" value="Vaccinia Virus protein VP39"/>
    <property type="match status" value="1"/>
</dbReference>
<protein>
    <submittedName>
        <fullName evidence="5">S-adenosyl-L-methionine-dependent methyltransferase</fullName>
    </submittedName>
</protein>
<keyword evidence="2 5" id="KW-0489">Methyltransferase</keyword>
<dbReference type="OMA" id="RDFISVW"/>
<dbReference type="InterPro" id="IPR029063">
    <property type="entry name" value="SAM-dependent_MTases_sf"/>
</dbReference>
<accession>A0A5M3MST6</accession>
<keyword evidence="4" id="KW-0949">S-adenosyl-L-methionine</keyword>
<comment type="caution">
    <text evidence="5">The sequence shown here is derived from an EMBL/GenBank/DDBJ whole genome shotgun (WGS) entry which is preliminary data.</text>
</comment>
<evidence type="ECO:0000256" key="2">
    <source>
        <dbReference type="ARBA" id="ARBA00022603"/>
    </source>
</evidence>
<dbReference type="PROSITE" id="PS51585">
    <property type="entry name" value="SAM_MT_TPMT"/>
    <property type="match status" value="1"/>
</dbReference>
<reference evidence="6" key="1">
    <citation type="journal article" date="2012" name="Science">
        <title>The Paleozoic origin of enzymatic lignin decomposition reconstructed from 31 fungal genomes.</title>
        <authorList>
            <person name="Floudas D."/>
            <person name="Binder M."/>
            <person name="Riley R."/>
            <person name="Barry K."/>
            <person name="Blanchette R.A."/>
            <person name="Henrissat B."/>
            <person name="Martinez A.T."/>
            <person name="Otillar R."/>
            <person name="Spatafora J.W."/>
            <person name="Yadav J.S."/>
            <person name="Aerts A."/>
            <person name="Benoit I."/>
            <person name="Boyd A."/>
            <person name="Carlson A."/>
            <person name="Copeland A."/>
            <person name="Coutinho P.M."/>
            <person name="de Vries R.P."/>
            <person name="Ferreira P."/>
            <person name="Findley K."/>
            <person name="Foster B."/>
            <person name="Gaskell J."/>
            <person name="Glotzer D."/>
            <person name="Gorecki P."/>
            <person name="Heitman J."/>
            <person name="Hesse C."/>
            <person name="Hori C."/>
            <person name="Igarashi K."/>
            <person name="Jurgens J.A."/>
            <person name="Kallen N."/>
            <person name="Kersten P."/>
            <person name="Kohler A."/>
            <person name="Kuees U."/>
            <person name="Kumar T.K.A."/>
            <person name="Kuo A."/>
            <person name="LaButti K."/>
            <person name="Larrondo L.F."/>
            <person name="Lindquist E."/>
            <person name="Ling A."/>
            <person name="Lombard V."/>
            <person name="Lucas S."/>
            <person name="Lundell T."/>
            <person name="Martin R."/>
            <person name="McLaughlin D.J."/>
            <person name="Morgenstern I."/>
            <person name="Morin E."/>
            <person name="Murat C."/>
            <person name="Nagy L.G."/>
            <person name="Nolan M."/>
            <person name="Ohm R.A."/>
            <person name="Patyshakuliyeva A."/>
            <person name="Rokas A."/>
            <person name="Ruiz-Duenas F.J."/>
            <person name="Sabat G."/>
            <person name="Salamov A."/>
            <person name="Samejima M."/>
            <person name="Schmutz J."/>
            <person name="Slot J.C."/>
            <person name="St John F."/>
            <person name="Stenlid J."/>
            <person name="Sun H."/>
            <person name="Sun S."/>
            <person name="Syed K."/>
            <person name="Tsang A."/>
            <person name="Wiebenga A."/>
            <person name="Young D."/>
            <person name="Pisabarro A."/>
            <person name="Eastwood D.C."/>
            <person name="Martin F."/>
            <person name="Cullen D."/>
            <person name="Grigoriev I.V."/>
            <person name="Hibbett D.S."/>
        </authorList>
    </citation>
    <scope>NUCLEOTIDE SEQUENCE [LARGE SCALE GENOMIC DNA]</scope>
    <source>
        <strain evidence="6">RWD-64-598 SS2</strain>
    </source>
</reference>
<evidence type="ECO:0000256" key="1">
    <source>
        <dbReference type="ARBA" id="ARBA00022553"/>
    </source>
</evidence>
<evidence type="ECO:0000256" key="4">
    <source>
        <dbReference type="ARBA" id="ARBA00022691"/>
    </source>
</evidence>
<evidence type="ECO:0000313" key="5">
    <source>
        <dbReference type="EMBL" id="EIW82233.1"/>
    </source>
</evidence>
<name>A0A5M3MST6_CONPW</name>
<dbReference type="Pfam" id="PF05724">
    <property type="entry name" value="TPMT"/>
    <property type="match status" value="1"/>
</dbReference>
<keyword evidence="6" id="KW-1185">Reference proteome</keyword>
<gene>
    <name evidence="5" type="ORF">CONPUDRAFT_55194</name>
</gene>
<evidence type="ECO:0000313" key="6">
    <source>
        <dbReference type="Proteomes" id="UP000053558"/>
    </source>
</evidence>
<sequence>MIALFREQSITPWDAGGVQQALKDVILSEGIKFPREGRALIPGCGTGYDAQFISTELGLRTVAADISPLAVKAARDFHHKNNPELIDSGKLSFIAQDFFTYSVPESEKFALAYDHTFFVAIPPAMRNDWGRQMNTLVKPGGYLIALIFPIDSYREGGPPFSVKPEDYYEPLGSGWEKVLDKIPENPSPRRLGRERMVVWRKL</sequence>
<dbReference type="InterPro" id="IPR008854">
    <property type="entry name" value="TPMT"/>
</dbReference>
<dbReference type="AlphaFoldDB" id="A0A5M3MST6"/>
<proteinExistence type="predicted"/>
<dbReference type="GeneID" id="19207720"/>